<dbReference type="EMBL" id="JAPPUY010000003">
    <property type="protein sequence ID" value="MCY4745754.1"/>
    <property type="molecule type" value="Genomic_DNA"/>
</dbReference>
<comment type="caution">
    <text evidence="1">The sequence shown here is derived from an EMBL/GenBank/DDBJ whole genome shotgun (WGS) entry which is preliminary data.</text>
</comment>
<evidence type="ECO:0000313" key="2">
    <source>
        <dbReference type="Proteomes" id="UP001076464"/>
    </source>
</evidence>
<sequence length="317" mass="33257">MNHAPRPIPFPAQPQPATARRTLALLATLGARARAESPGRDAEQQRAAGLAPSTGGKPRQRRWRRLRAGLAGLALACGALNAAQAGLVSYRFDGHFTAAGPHDPALVDALLPLLNTGAVRIDITFDTAAPVSLEAEGQLARAAAITGARFQFAGFSGELTGCASRPDSSCAVRVGNDISPFDPDDPGGYDLFGLSPGLFHLQALDDAAGLGTRIDLRWHIGFLDVFGNALDSLAFDADLTTLPLRDWYPSLFAAAPERPSAFGTAEFHIRMDAVTRLDEAVVVTVPVPEPASWALTVLALGGAALGARRRAAITRTA</sequence>
<organism evidence="1 2">
    <name type="scientific">Roseateles hydrophilus</name>
    <dbReference type="NCBI Taxonomy" id="2975054"/>
    <lineage>
        <taxon>Bacteria</taxon>
        <taxon>Pseudomonadati</taxon>
        <taxon>Pseudomonadota</taxon>
        <taxon>Betaproteobacteria</taxon>
        <taxon>Burkholderiales</taxon>
        <taxon>Sphaerotilaceae</taxon>
        <taxon>Roseateles</taxon>
    </lineage>
</organism>
<name>A0ACC6CBP4_9BURK</name>
<proteinExistence type="predicted"/>
<accession>A0ACC6CBP4</accession>
<gene>
    <name evidence="1" type="ORF">NYO99_12290</name>
</gene>
<evidence type="ECO:0000313" key="1">
    <source>
        <dbReference type="EMBL" id="MCY4745754.1"/>
    </source>
</evidence>
<keyword evidence="2" id="KW-1185">Reference proteome</keyword>
<reference evidence="1" key="1">
    <citation type="submission" date="2022-08" db="EMBL/GenBank/DDBJ databases">
        <title>Genome sequencing of Pelomonas sp. UHG3.</title>
        <authorList>
            <person name="So Y."/>
        </authorList>
    </citation>
    <scope>NUCLEOTIDE SEQUENCE</scope>
    <source>
        <strain evidence="1">UHG3</strain>
    </source>
</reference>
<dbReference type="Proteomes" id="UP001076464">
    <property type="component" value="Unassembled WGS sequence"/>
</dbReference>
<protein>
    <submittedName>
        <fullName evidence="1">PEP-CTERM sorting domain-containing protein</fullName>
    </submittedName>
</protein>